<keyword evidence="1" id="KW-0067">ATP-binding</keyword>
<evidence type="ECO:0000313" key="5">
    <source>
        <dbReference type="Proteomes" id="UP000574390"/>
    </source>
</evidence>
<organism evidence="4 5">
    <name type="scientific">Perkinsus olseni</name>
    <name type="common">Perkinsus atlanticus</name>
    <dbReference type="NCBI Taxonomy" id="32597"/>
    <lineage>
        <taxon>Eukaryota</taxon>
        <taxon>Sar</taxon>
        <taxon>Alveolata</taxon>
        <taxon>Perkinsozoa</taxon>
        <taxon>Perkinsea</taxon>
        <taxon>Perkinsida</taxon>
        <taxon>Perkinsidae</taxon>
        <taxon>Perkinsus</taxon>
    </lineage>
</organism>
<proteinExistence type="inferred from homology"/>
<dbReference type="SUPFAM" id="SSF52540">
    <property type="entry name" value="P-loop containing nucleoside triphosphate hydrolases"/>
    <property type="match status" value="2"/>
</dbReference>
<keyword evidence="1" id="KW-0234">DNA repair</keyword>
<evidence type="ECO:0000256" key="1">
    <source>
        <dbReference type="RuleBase" id="RU363044"/>
    </source>
</evidence>
<dbReference type="GO" id="GO:0016787">
    <property type="term" value="F:hydrolase activity"/>
    <property type="evidence" value="ECO:0007669"/>
    <property type="project" value="UniProtKB-KW"/>
</dbReference>
<comment type="catalytic activity">
    <reaction evidence="1">
        <text>ATP + H2O = ADP + phosphate + H(+)</text>
        <dbReference type="Rhea" id="RHEA:13065"/>
        <dbReference type="ChEBI" id="CHEBI:15377"/>
        <dbReference type="ChEBI" id="CHEBI:15378"/>
        <dbReference type="ChEBI" id="CHEBI:30616"/>
        <dbReference type="ChEBI" id="CHEBI:43474"/>
        <dbReference type="ChEBI" id="CHEBI:456216"/>
        <dbReference type="EC" id="5.6.2.3"/>
    </reaction>
</comment>
<dbReference type="InterPro" id="IPR027417">
    <property type="entry name" value="P-loop_NTPase"/>
</dbReference>
<dbReference type="InterPro" id="IPR010285">
    <property type="entry name" value="DNA_helicase_pif1-like_DEAD"/>
</dbReference>
<sequence length="625" mass="69997">MPAATTLDEDQASALEHILNRVRDDPKGPAYFFLTGHPGAGKTRLAKAAIQALDSQYDIIVLTWNALSARNIGGHTIMDYFSLPFDQSGIVGDNAYMRCARTLRERMVKCIKTDRRKRIASMNAFLVIDEIAAIHSSVLNAISEAFKTIRKGQPEAASPFGGVATLLVGDFLQLGRVEFCATSSKYPPEDYPTGPCWSTETWHSMDPTVIYLTRFHRGTDQGYMTMLSEIRQGQQIREGIPRFSRASLEVLQSIRDRDGGKVAPRFEHNCIVLTNREVDAFHEKYLADLPGEAVVFDAVDQYFGSEPLAFSVHDVDKMGFKRSLKLKRGSKIMATVNDRDGRFVNGSFGLVHDIRDPTSSNPSITVKFDGSARPVTITAQEFTVYQDGKTIFSRRQIPVMLGACMTIHKSVGMTLPGIWCRFPYGGSAKSANQDIEKLWGQPWLLGACYTALSRTGDRKRVRVHPIRRTDSLDDSAVLPMFFMDAQAIEFDRECKARNWLALPQQPVTQEPTAQEPTPERGAAASETERTDLDELRRSIRDEIDTLRKEVRDHSTRILFAQKFGQHQAGSTYINPVVYCWSDPLLSEKVAALPPKVQEEFYRLMNEEFNLASAPPESNEVIGAPR</sequence>
<dbReference type="GO" id="GO:0006310">
    <property type="term" value="P:DNA recombination"/>
    <property type="evidence" value="ECO:0007669"/>
    <property type="project" value="UniProtKB-KW"/>
</dbReference>
<dbReference type="GO" id="GO:0006281">
    <property type="term" value="P:DNA repair"/>
    <property type="evidence" value="ECO:0007669"/>
    <property type="project" value="UniProtKB-KW"/>
</dbReference>
<dbReference type="GO" id="GO:0043139">
    <property type="term" value="F:5'-3' DNA helicase activity"/>
    <property type="evidence" value="ECO:0007669"/>
    <property type="project" value="UniProtKB-EC"/>
</dbReference>
<feature type="domain" description="DNA helicase Pif1-like DEAD-box helicase" evidence="3">
    <location>
        <begin position="7"/>
        <end position="175"/>
    </location>
</feature>
<dbReference type="EC" id="5.6.2.3" evidence="1"/>
<keyword evidence="1" id="KW-0233">DNA recombination</keyword>
<dbReference type="Gene3D" id="2.30.30.940">
    <property type="match status" value="1"/>
</dbReference>
<keyword evidence="1" id="KW-0227">DNA damage</keyword>
<feature type="region of interest" description="Disordered" evidence="2">
    <location>
        <begin position="503"/>
        <end position="531"/>
    </location>
</feature>
<dbReference type="Gene3D" id="3.40.50.300">
    <property type="entry name" value="P-loop containing nucleotide triphosphate hydrolases"/>
    <property type="match status" value="1"/>
</dbReference>
<dbReference type="Proteomes" id="UP000574390">
    <property type="component" value="Unassembled WGS sequence"/>
</dbReference>
<dbReference type="InterPro" id="IPR051055">
    <property type="entry name" value="PIF1_helicase"/>
</dbReference>
<dbReference type="Pfam" id="PF05970">
    <property type="entry name" value="PIF1"/>
    <property type="match status" value="1"/>
</dbReference>
<dbReference type="AlphaFoldDB" id="A0A7J6TZP0"/>
<dbReference type="PANTHER" id="PTHR47642">
    <property type="entry name" value="ATP-DEPENDENT DNA HELICASE"/>
    <property type="match status" value="1"/>
</dbReference>
<keyword evidence="1" id="KW-0378">Hydrolase</keyword>
<dbReference type="GO" id="GO:0000723">
    <property type="term" value="P:telomere maintenance"/>
    <property type="evidence" value="ECO:0007669"/>
    <property type="project" value="InterPro"/>
</dbReference>
<accession>A0A7J6TZP0</accession>
<feature type="compositionally biased region" description="Polar residues" evidence="2">
    <location>
        <begin position="505"/>
        <end position="515"/>
    </location>
</feature>
<dbReference type="EMBL" id="JABANM010003400">
    <property type="protein sequence ID" value="KAF4750939.1"/>
    <property type="molecule type" value="Genomic_DNA"/>
</dbReference>
<reference evidence="4 5" key="1">
    <citation type="submission" date="2020-04" db="EMBL/GenBank/DDBJ databases">
        <title>Perkinsus olseni comparative genomics.</title>
        <authorList>
            <person name="Bogema D.R."/>
        </authorList>
    </citation>
    <scope>NUCLEOTIDE SEQUENCE [LARGE SCALE GENOMIC DNA]</scope>
    <source>
        <strain evidence="4">ATCC PRA-205</strain>
    </source>
</reference>
<evidence type="ECO:0000256" key="2">
    <source>
        <dbReference type="SAM" id="MobiDB-lite"/>
    </source>
</evidence>
<keyword evidence="1" id="KW-0347">Helicase</keyword>
<comment type="similarity">
    <text evidence="1">Belongs to the helicase family.</text>
</comment>
<comment type="cofactor">
    <cofactor evidence="1">
        <name>Mg(2+)</name>
        <dbReference type="ChEBI" id="CHEBI:18420"/>
    </cofactor>
</comment>
<evidence type="ECO:0000259" key="3">
    <source>
        <dbReference type="Pfam" id="PF05970"/>
    </source>
</evidence>
<dbReference type="GO" id="GO:0005524">
    <property type="term" value="F:ATP binding"/>
    <property type="evidence" value="ECO:0007669"/>
    <property type="project" value="UniProtKB-KW"/>
</dbReference>
<protein>
    <recommendedName>
        <fullName evidence="1">ATP-dependent DNA helicase</fullName>
        <ecNumber evidence="1">5.6.2.3</ecNumber>
    </recommendedName>
</protein>
<gene>
    <name evidence="4" type="ORF">FOZ62_023399</name>
</gene>
<keyword evidence="1" id="KW-0547">Nucleotide-binding</keyword>
<comment type="caution">
    <text evidence="4">The sequence shown here is derived from an EMBL/GenBank/DDBJ whole genome shotgun (WGS) entry which is preliminary data.</text>
</comment>
<evidence type="ECO:0000313" key="4">
    <source>
        <dbReference type="EMBL" id="KAF4750939.1"/>
    </source>
</evidence>
<name>A0A7J6TZP0_PEROL</name>